<keyword evidence="2" id="KW-1133">Transmembrane helix</keyword>
<organism evidence="3 4">
    <name type="scientific">Adineta steineri</name>
    <dbReference type="NCBI Taxonomy" id="433720"/>
    <lineage>
        <taxon>Eukaryota</taxon>
        <taxon>Metazoa</taxon>
        <taxon>Spiralia</taxon>
        <taxon>Gnathifera</taxon>
        <taxon>Rotifera</taxon>
        <taxon>Eurotatoria</taxon>
        <taxon>Bdelloidea</taxon>
        <taxon>Adinetida</taxon>
        <taxon>Adinetidae</taxon>
        <taxon>Adineta</taxon>
    </lineage>
</organism>
<dbReference type="PANTHER" id="PTHR46580:SF4">
    <property type="entry name" value="ATP_GTP-BINDING PROTEIN"/>
    <property type="match status" value="1"/>
</dbReference>
<dbReference type="InterPro" id="IPR013517">
    <property type="entry name" value="FG-GAP"/>
</dbReference>
<accession>A0A819ADD7</accession>
<comment type="caution">
    <text evidence="3">The sequence shown here is derived from an EMBL/GenBank/DDBJ whole genome shotgun (WGS) entry which is preliminary data.</text>
</comment>
<proteinExistence type="predicted"/>
<dbReference type="Pfam" id="PF13517">
    <property type="entry name" value="FG-GAP_3"/>
    <property type="match status" value="3"/>
</dbReference>
<dbReference type="InterPro" id="IPR028994">
    <property type="entry name" value="Integrin_alpha_N"/>
</dbReference>
<reference evidence="3" key="1">
    <citation type="submission" date="2021-02" db="EMBL/GenBank/DDBJ databases">
        <authorList>
            <person name="Nowell W R."/>
        </authorList>
    </citation>
    <scope>NUCLEOTIDE SEQUENCE</scope>
</reference>
<feature type="transmembrane region" description="Helical" evidence="2">
    <location>
        <begin position="588"/>
        <end position="617"/>
    </location>
</feature>
<evidence type="ECO:0000313" key="4">
    <source>
        <dbReference type="Proteomes" id="UP000663881"/>
    </source>
</evidence>
<evidence type="ECO:0000256" key="1">
    <source>
        <dbReference type="ARBA" id="ARBA00022729"/>
    </source>
</evidence>
<evidence type="ECO:0000313" key="3">
    <source>
        <dbReference type="EMBL" id="CAF3782592.1"/>
    </source>
</evidence>
<name>A0A819ADD7_9BILA</name>
<dbReference type="PANTHER" id="PTHR46580">
    <property type="entry name" value="SENSOR KINASE-RELATED"/>
    <property type="match status" value="1"/>
</dbReference>
<dbReference type="EMBL" id="CAJOAY010001041">
    <property type="protein sequence ID" value="CAF3782592.1"/>
    <property type="molecule type" value="Genomic_DNA"/>
</dbReference>
<keyword evidence="2" id="KW-0472">Membrane</keyword>
<keyword evidence="1" id="KW-0732">Signal</keyword>
<feature type="transmembrane region" description="Helical" evidence="2">
    <location>
        <begin position="43"/>
        <end position="64"/>
    </location>
</feature>
<feature type="transmembrane region" description="Helical" evidence="2">
    <location>
        <begin position="688"/>
        <end position="706"/>
    </location>
</feature>
<dbReference type="SUPFAM" id="SSF69318">
    <property type="entry name" value="Integrin alpha N-terminal domain"/>
    <property type="match status" value="2"/>
</dbReference>
<protein>
    <submittedName>
        <fullName evidence="3">Uncharacterized protein</fullName>
    </submittedName>
</protein>
<keyword evidence="2" id="KW-0812">Transmembrane</keyword>
<evidence type="ECO:0000256" key="2">
    <source>
        <dbReference type="SAM" id="Phobius"/>
    </source>
</evidence>
<dbReference type="Gene3D" id="2.130.10.130">
    <property type="entry name" value="Integrin alpha, N-terminal"/>
    <property type="match status" value="2"/>
</dbReference>
<dbReference type="Proteomes" id="UP000663881">
    <property type="component" value="Unassembled WGS sequence"/>
</dbReference>
<sequence length="1523" mass="169797">MHLKAGVKWLYEAIRNYNVFLNEDDDENGESNDRAKVIKRQRYATRLFLILFIVSFYVLIITTITNPQSVAVTVSNITPELFKQLRSDYGLALSCPCSTISIPYKAFVSNEVSFDPVCTSIFTSREWIEAIYLPNASAYLLIDFRSTASSQFEILADLCSFSNDSIFQSIQEFGTNQFITVQLLPENQVQSEVNTAIELIQENLHIQVTSIIQFLEVTTQLNGLVTAINTVYSVYIYSTYGYIPGGFPVQTADGLGSCATDSITNPAGFYSISYLNYWDDNYNSYFYYLDAPGELIHMLNASANVSGFFGGCYPLVALLESTLDCLYNDSCLEVLPDYFPALNQVNFSSLLRSNGTNISVNDRLSNLFVNEWLTKINYSTYFTECAASVCTYTKTDWTSVSYTIGLLISLYGSLIIVLRFISTTIVNIASKIEFRLTNTPINFAYFMIRMRKSGSTVVDYRNLIDLVQIVTEVDQFYTLSSSAQIVVGPLINEMNGQQSVQDESRVIAVWPEFLSMNSIKCSTSVMASVPPLTYDQASSHFPPNTTLSMIFEDLMVHQWNFVHSYELYWEACAPTSCSYTVTAHKNNFAGILLIMISMIGGLSAALTIITPLLINFFHGLFTRKPKRQQQQQQQVRPKLFDRIKGILPKIRTLIYTKLIDLNMFSLWTFGSDTNRMIAKRLGQMATRLYILLLMISFTIVALYTIIQPQLITKTFSNPSFNLYNNLVQKHGTTLQCQCSSISSTYNHYVEITPIFHQVCSSTFVSDEWRENLLAGLVPDLSIYNTKDYRRFLLAHLQFLNGLCQISIQTMTNSVDQFLSSTLSTTQLISEALFRLQIGSLIEQSLLDAPTIFNRILFLLRTINHGNAIVSVYGTNFEYIVPLIDPYESYAVLQAVIYDNECSCGLNATCTTQANFISSNSSEIIPVKGLKMGCTPSESLLASTLECFYDSSCIKLIQEQTNYNNSINTTILLSQNSSHFLINTTVRDLVNVLFVEDWSTQINYSSYFEQCSPSVCSYTYIQQFNLLYTITFLISIYGGLTIALKWICPWTVRLIANINQYRKKKSSTVQPVNTINTVSCHENVQRTSMNETNIPHMIVTTTSGKSTTSSVTTLPTSTVSTCQLMFDEPTSLSTTGGSDLNLYAFTVNDFNGDGLLDFATSYDNNYDNISVYVFLGNGDGTFRERIRSPTGIGMENYDFLGFLAAADFNNDGHQDLAAMNDESGSVGILVGDGNGSFETMQLLTSHNISGTGPLVGNYWLTVGDFNVDGHIDIGFIDLTSCNIGLFLGYGNGVFTTQITLSTRNDLCNSSFVIADFNGDGKQDIAVTIPTKFCVDVMFGYNNGSFEASLILSTGIYSYPSSVVANDFNRDRYLDIVVVNTGNHNIGVFLGNGDRSFQAQMIFTTTASYPPVSITAADFNGDGQLDITFTILQLVYGQYTHDFFSTKNFVYVMLGYGNGSFGELIEISTLILSPSYIGVGDFNGDGGFDLILLEDWGIKSIVLNASPCSIRNSSSRLYSSTTEFP</sequence>
<gene>
    <name evidence="3" type="ORF">OKA104_LOCUS17452</name>
</gene>